<accession>A0A2M9DEG5</accession>
<dbReference type="OrthoDB" id="7862954at2"/>
<sequence>MQIPGLPTGLTALQTAGQSASQAAGQAAANRAGGQGGADPADPAAKTAREFEALFLTQAVDEMMKTVDLGSFAAGSAEETWRSFLSRAIADEIAGQAGAGTGIARSVESTIAAYGRAAAAEGDK</sequence>
<dbReference type="EMBL" id="CP019124">
    <property type="protein sequence ID" value="APX89207.1"/>
    <property type="molecule type" value="Genomic_DNA"/>
</dbReference>
<gene>
    <name evidence="1" type="ORF">BV394_05325</name>
</gene>
<dbReference type="STRING" id="1267768.BV394_05325"/>
<dbReference type="RefSeq" id="WP_076979230.1">
    <property type="nucleotide sequence ID" value="NZ_CP019124.1"/>
</dbReference>
<dbReference type="Proteomes" id="UP000187266">
    <property type="component" value="Chromosome"/>
</dbReference>
<protein>
    <submittedName>
        <fullName evidence="1">Uncharacterized protein</fullName>
    </submittedName>
</protein>
<organism evidence="1 2">
    <name type="scientific">Brevirhabdus pacifica</name>
    <dbReference type="NCBI Taxonomy" id="1267768"/>
    <lineage>
        <taxon>Bacteria</taxon>
        <taxon>Pseudomonadati</taxon>
        <taxon>Pseudomonadota</taxon>
        <taxon>Alphaproteobacteria</taxon>
        <taxon>Rhodobacterales</taxon>
        <taxon>Paracoccaceae</taxon>
        <taxon>Brevirhabdus</taxon>
    </lineage>
</organism>
<evidence type="ECO:0000313" key="2">
    <source>
        <dbReference type="Proteomes" id="UP000187266"/>
    </source>
</evidence>
<accession>A0A1U7DGT5</accession>
<dbReference type="AlphaFoldDB" id="A0A1U7DGT5"/>
<reference evidence="1 2" key="1">
    <citation type="submission" date="2017-01" db="EMBL/GenBank/DDBJ databases">
        <title>Genomic analysis of Xuhuaishuia manganoxidans DY6-4.</title>
        <authorList>
            <person name="Wang X."/>
        </authorList>
    </citation>
    <scope>NUCLEOTIDE SEQUENCE [LARGE SCALE GENOMIC DNA]</scope>
    <source>
        <strain evidence="1 2">DY6-4</strain>
    </source>
</reference>
<keyword evidence="2" id="KW-1185">Reference proteome</keyword>
<evidence type="ECO:0000313" key="1">
    <source>
        <dbReference type="EMBL" id="APX89207.1"/>
    </source>
</evidence>
<name>A0A1U7DGT5_9RHOB</name>
<proteinExistence type="predicted"/>